<dbReference type="EMBL" id="FN430060">
    <property type="protein sequence ID" value="CAZ81137.1"/>
    <property type="molecule type" value="Genomic_DNA"/>
</dbReference>
<dbReference type="KEGG" id="tml:GSTUM_00003270001"/>
<evidence type="ECO:0000313" key="2">
    <source>
        <dbReference type="Proteomes" id="UP000006911"/>
    </source>
</evidence>
<keyword evidence="2" id="KW-1185">Reference proteome</keyword>
<dbReference type="Proteomes" id="UP000006911">
    <property type="component" value="Unassembled WGS sequence"/>
</dbReference>
<dbReference type="AlphaFoldDB" id="D5G9E4"/>
<dbReference type="HOGENOM" id="CLU_2905795_0_0_1"/>
<dbReference type="RefSeq" id="XP_002836946.1">
    <property type="nucleotide sequence ID" value="XM_002836900.1"/>
</dbReference>
<sequence>MRRRRGGGAMVVDRFFKLRVVLLFGYFILHGGDRAPPYRPLAIIWFFFQRPPVLGLSFLDGG</sequence>
<protein>
    <submittedName>
        <fullName evidence="1">(Perigord truffle) hypothetical protein</fullName>
    </submittedName>
</protein>
<reference evidence="1 2" key="1">
    <citation type="journal article" date="2010" name="Nature">
        <title>Perigord black truffle genome uncovers evolutionary origins and mechanisms of symbiosis.</title>
        <authorList>
            <person name="Martin F."/>
            <person name="Kohler A."/>
            <person name="Murat C."/>
            <person name="Balestrini R."/>
            <person name="Coutinho P.M."/>
            <person name="Jaillon O."/>
            <person name="Montanini B."/>
            <person name="Morin E."/>
            <person name="Noel B."/>
            <person name="Percudani R."/>
            <person name="Porcel B."/>
            <person name="Rubini A."/>
            <person name="Amicucci A."/>
            <person name="Amselem J."/>
            <person name="Anthouard V."/>
            <person name="Arcioni S."/>
            <person name="Artiguenave F."/>
            <person name="Aury J.M."/>
            <person name="Ballario P."/>
            <person name="Bolchi A."/>
            <person name="Brenna A."/>
            <person name="Brun A."/>
            <person name="Buee M."/>
            <person name="Cantarel B."/>
            <person name="Chevalier G."/>
            <person name="Couloux A."/>
            <person name="Da Silva C."/>
            <person name="Denoeud F."/>
            <person name="Duplessis S."/>
            <person name="Ghignone S."/>
            <person name="Hilselberger B."/>
            <person name="Iotti M."/>
            <person name="Marcais B."/>
            <person name="Mello A."/>
            <person name="Miranda M."/>
            <person name="Pacioni G."/>
            <person name="Quesneville H."/>
            <person name="Riccioni C."/>
            <person name="Ruotolo R."/>
            <person name="Splivallo R."/>
            <person name="Stocchi V."/>
            <person name="Tisserant E."/>
            <person name="Viscomi A.R."/>
            <person name="Zambonelli A."/>
            <person name="Zampieri E."/>
            <person name="Henrissat B."/>
            <person name="Lebrun M.H."/>
            <person name="Paolocci F."/>
            <person name="Bonfante P."/>
            <person name="Ottonello S."/>
            <person name="Wincker P."/>
        </authorList>
    </citation>
    <scope>NUCLEOTIDE SEQUENCE [LARGE SCALE GENOMIC DNA]</scope>
    <source>
        <strain evidence="1 2">Mel28</strain>
    </source>
</reference>
<accession>D5G9E4</accession>
<evidence type="ECO:0000313" key="1">
    <source>
        <dbReference type="EMBL" id="CAZ81137.1"/>
    </source>
</evidence>
<proteinExistence type="predicted"/>
<dbReference type="InParanoid" id="D5G9E4"/>
<dbReference type="GeneID" id="9182904"/>
<gene>
    <name evidence="1" type="ORF">GSTUM_00003270001</name>
</gene>
<organism evidence="1 2">
    <name type="scientific">Tuber melanosporum (strain Mel28)</name>
    <name type="common">Perigord black truffle</name>
    <dbReference type="NCBI Taxonomy" id="656061"/>
    <lineage>
        <taxon>Eukaryota</taxon>
        <taxon>Fungi</taxon>
        <taxon>Dikarya</taxon>
        <taxon>Ascomycota</taxon>
        <taxon>Pezizomycotina</taxon>
        <taxon>Pezizomycetes</taxon>
        <taxon>Pezizales</taxon>
        <taxon>Tuberaceae</taxon>
        <taxon>Tuber</taxon>
    </lineage>
</organism>
<name>D5G9E4_TUBMM</name>